<dbReference type="InterPro" id="IPR003439">
    <property type="entry name" value="ABC_transporter-like_ATP-bd"/>
</dbReference>
<dbReference type="InterPro" id="IPR027417">
    <property type="entry name" value="P-loop_NTPase"/>
</dbReference>
<evidence type="ECO:0000256" key="3">
    <source>
        <dbReference type="ARBA" id="ARBA00022741"/>
    </source>
</evidence>
<evidence type="ECO:0000313" key="8">
    <source>
        <dbReference type="Proteomes" id="UP001597119"/>
    </source>
</evidence>
<dbReference type="PROSITE" id="PS50893">
    <property type="entry name" value="ABC_TRANSPORTER_2"/>
    <property type="match status" value="1"/>
</dbReference>
<comment type="caution">
    <text evidence="7">The sequence shown here is derived from an EMBL/GenBank/DDBJ whole genome shotgun (WGS) entry which is preliminary data.</text>
</comment>
<organism evidence="7 8">
    <name type="scientific">Halorientalis brevis</name>
    <dbReference type="NCBI Taxonomy" id="1126241"/>
    <lineage>
        <taxon>Archaea</taxon>
        <taxon>Methanobacteriati</taxon>
        <taxon>Methanobacteriota</taxon>
        <taxon>Stenosarchaea group</taxon>
        <taxon>Halobacteria</taxon>
        <taxon>Halobacteriales</taxon>
        <taxon>Haloarculaceae</taxon>
        <taxon>Halorientalis</taxon>
    </lineage>
</organism>
<dbReference type="RefSeq" id="WP_247376524.1">
    <property type="nucleotide sequence ID" value="NZ_JALLGV010000002.1"/>
</dbReference>
<dbReference type="InterPro" id="IPR003593">
    <property type="entry name" value="AAA+_ATPase"/>
</dbReference>
<accession>A0ABD6C8B0</accession>
<dbReference type="CDD" id="cd03230">
    <property type="entry name" value="ABC_DR_subfamily_A"/>
    <property type="match status" value="1"/>
</dbReference>
<dbReference type="SUPFAM" id="SSF52540">
    <property type="entry name" value="P-loop containing nucleoside triphosphate hydrolases"/>
    <property type="match status" value="1"/>
</dbReference>
<name>A0ABD6C8B0_9EURY</name>
<evidence type="ECO:0000256" key="4">
    <source>
        <dbReference type="ARBA" id="ARBA00022840"/>
    </source>
</evidence>
<reference evidence="7 8" key="1">
    <citation type="journal article" date="2019" name="Int. J. Syst. Evol. Microbiol.">
        <title>The Global Catalogue of Microorganisms (GCM) 10K type strain sequencing project: providing services to taxonomists for standard genome sequencing and annotation.</title>
        <authorList>
            <consortium name="The Broad Institute Genomics Platform"/>
            <consortium name="The Broad Institute Genome Sequencing Center for Infectious Disease"/>
            <person name="Wu L."/>
            <person name="Ma J."/>
        </authorList>
    </citation>
    <scope>NUCLEOTIDE SEQUENCE [LARGE SCALE GENOMIC DNA]</scope>
    <source>
        <strain evidence="7 8">CGMCC 1.12125</strain>
    </source>
</reference>
<gene>
    <name evidence="7" type="ORF">ACFR9U_03920</name>
</gene>
<feature type="region of interest" description="Disordered" evidence="5">
    <location>
        <begin position="296"/>
        <end position="316"/>
    </location>
</feature>
<dbReference type="AlphaFoldDB" id="A0ABD6C8B0"/>
<dbReference type="EMBL" id="JBHUDJ010000002">
    <property type="protein sequence ID" value="MFD1586117.1"/>
    <property type="molecule type" value="Genomic_DNA"/>
</dbReference>
<evidence type="ECO:0000259" key="6">
    <source>
        <dbReference type="PROSITE" id="PS50893"/>
    </source>
</evidence>
<protein>
    <submittedName>
        <fullName evidence="7">ABC transporter ATP-binding protein</fullName>
    </submittedName>
</protein>
<evidence type="ECO:0000256" key="5">
    <source>
        <dbReference type="SAM" id="MobiDB-lite"/>
    </source>
</evidence>
<keyword evidence="8" id="KW-1185">Reference proteome</keyword>
<feature type="domain" description="ABC transporter" evidence="6">
    <location>
        <begin position="4"/>
        <end position="229"/>
    </location>
</feature>
<dbReference type="GO" id="GO:0005524">
    <property type="term" value="F:ATP binding"/>
    <property type="evidence" value="ECO:0007669"/>
    <property type="project" value="UniProtKB-KW"/>
</dbReference>
<comment type="similarity">
    <text evidence="1">Belongs to the ABC transporter superfamily.</text>
</comment>
<sequence length="316" mass="33603">MATIDITGLTKTFGDFHAVEDLDLSVQEGEIFGFLGPNGAGKSTTINMLLDFIRPTSGHIEVLGVDAQENPAAVRRRVGVLPEGFGFEDPLLGREYLDWAIESKNADDDPDELLELVGLAGDADRMAADYSKGMQQRLAFAMALVDDPDLLILDEPSTGLDPNGIQNMREIIREQASDGTTVFFSSHHLAEVEAVCDRVAVMKGGRLEAVDTIEGLRENAGGPATITLDCATPPTELGVADLDGVTDVTVEDRTLTVTCTDPSVKADVVTHVAARTQVRDVLSESVSLESLFNDLTGGGRDGSTAGNEEAATEVAR</sequence>
<dbReference type="Proteomes" id="UP001597119">
    <property type="component" value="Unassembled WGS sequence"/>
</dbReference>
<keyword evidence="2" id="KW-0813">Transport</keyword>
<dbReference type="PANTHER" id="PTHR43335:SF4">
    <property type="entry name" value="ABC TRANSPORTER, ATP-BINDING PROTEIN"/>
    <property type="match status" value="1"/>
</dbReference>
<proteinExistence type="inferred from homology"/>
<dbReference type="InterPro" id="IPR017871">
    <property type="entry name" value="ABC_transporter-like_CS"/>
</dbReference>
<dbReference type="PANTHER" id="PTHR43335">
    <property type="entry name" value="ABC TRANSPORTER, ATP-BINDING PROTEIN"/>
    <property type="match status" value="1"/>
</dbReference>
<keyword evidence="3" id="KW-0547">Nucleotide-binding</keyword>
<evidence type="ECO:0000313" key="7">
    <source>
        <dbReference type="EMBL" id="MFD1586117.1"/>
    </source>
</evidence>
<dbReference type="Gene3D" id="3.40.50.300">
    <property type="entry name" value="P-loop containing nucleotide triphosphate hydrolases"/>
    <property type="match status" value="1"/>
</dbReference>
<dbReference type="SMART" id="SM00382">
    <property type="entry name" value="AAA"/>
    <property type="match status" value="1"/>
</dbReference>
<dbReference type="PROSITE" id="PS00211">
    <property type="entry name" value="ABC_TRANSPORTER_1"/>
    <property type="match status" value="1"/>
</dbReference>
<evidence type="ECO:0000256" key="1">
    <source>
        <dbReference type="ARBA" id="ARBA00005417"/>
    </source>
</evidence>
<evidence type="ECO:0000256" key="2">
    <source>
        <dbReference type="ARBA" id="ARBA00022448"/>
    </source>
</evidence>
<keyword evidence="4 7" id="KW-0067">ATP-binding</keyword>
<dbReference type="Pfam" id="PF00005">
    <property type="entry name" value="ABC_tran"/>
    <property type="match status" value="1"/>
</dbReference>